<keyword evidence="3" id="KW-1185">Reference proteome</keyword>
<accession>A0A0D1CSR5</accession>
<dbReference type="GeneID" id="23567346"/>
<dbReference type="AlphaFoldDB" id="A0A0D1CSR5"/>
<organism evidence="2 3">
    <name type="scientific">Mycosarcoma maydis</name>
    <name type="common">Corn smut fungus</name>
    <name type="synonym">Ustilago maydis</name>
    <dbReference type="NCBI Taxonomy" id="5270"/>
    <lineage>
        <taxon>Eukaryota</taxon>
        <taxon>Fungi</taxon>
        <taxon>Dikarya</taxon>
        <taxon>Basidiomycota</taxon>
        <taxon>Ustilaginomycotina</taxon>
        <taxon>Ustilaginomycetes</taxon>
        <taxon>Ustilaginales</taxon>
        <taxon>Ustilaginaceae</taxon>
        <taxon>Mycosarcoma</taxon>
    </lineage>
</organism>
<name>A0A0D1CSR5_MYCMD</name>
<feature type="compositionally biased region" description="Low complexity" evidence="1">
    <location>
        <begin position="208"/>
        <end position="222"/>
    </location>
</feature>
<dbReference type="KEGG" id="uma:UMAG_11465"/>
<dbReference type="InParanoid" id="A0A0D1CSR5"/>
<evidence type="ECO:0000313" key="2">
    <source>
        <dbReference type="EMBL" id="KIS69553.1"/>
    </source>
</evidence>
<dbReference type="OrthoDB" id="2549110at2759"/>
<dbReference type="RefSeq" id="XP_011388867.1">
    <property type="nucleotide sequence ID" value="XM_011390565.1"/>
</dbReference>
<dbReference type="VEuPathDB" id="FungiDB:UMAG_11465"/>
<protein>
    <submittedName>
        <fullName evidence="2">Uncharacterized protein</fullName>
    </submittedName>
</protein>
<sequence length="246" mass="27388">MLDDAFGETCSVSCSSSSSPAVERTLRRRRSAASASLLSKPSMLTLGRLDPSFETCVLVYLTCWPSSTRLVYALFEPNFLVDGSSRAIRKLDRSTWERLRSHVEELRIVALSCRFDQAESGAPDARTRRSDCMFDLSTRTDDATITRMYLQPQSYTSVPARCKDDLLEIEIHSPSDEGLAKERKVCLPDQVRTVLQDAEQLMQDGDAQSMISPSTGSSGSQQAKERVDSAEFASVCDRILRLVQDI</sequence>
<evidence type="ECO:0000256" key="1">
    <source>
        <dbReference type="SAM" id="MobiDB-lite"/>
    </source>
</evidence>
<gene>
    <name evidence="2" type="ORF">UMAG_11465</name>
</gene>
<dbReference type="Proteomes" id="UP000000561">
    <property type="component" value="Chromosome 5"/>
</dbReference>
<feature type="region of interest" description="Disordered" evidence="1">
    <location>
        <begin position="208"/>
        <end position="227"/>
    </location>
</feature>
<proteinExistence type="predicted"/>
<dbReference type="EMBL" id="CM003144">
    <property type="protein sequence ID" value="KIS69553.1"/>
    <property type="molecule type" value="Genomic_DNA"/>
</dbReference>
<reference evidence="2 3" key="1">
    <citation type="journal article" date="2006" name="Nature">
        <title>Insights from the genome of the biotrophic fungal plant pathogen Ustilago maydis.</title>
        <authorList>
            <person name="Kamper J."/>
            <person name="Kahmann R."/>
            <person name="Bolker M."/>
            <person name="Ma L.J."/>
            <person name="Brefort T."/>
            <person name="Saville B.J."/>
            <person name="Banuett F."/>
            <person name="Kronstad J.W."/>
            <person name="Gold S.E."/>
            <person name="Muller O."/>
            <person name="Perlin M.H."/>
            <person name="Wosten H.A."/>
            <person name="de Vries R."/>
            <person name="Ruiz-Herrera J."/>
            <person name="Reynaga-Pena C.G."/>
            <person name="Snetselaar K."/>
            <person name="McCann M."/>
            <person name="Perez-Martin J."/>
            <person name="Feldbrugge M."/>
            <person name="Basse C.W."/>
            <person name="Steinberg G."/>
            <person name="Ibeas J.I."/>
            <person name="Holloman W."/>
            <person name="Guzman P."/>
            <person name="Farman M."/>
            <person name="Stajich J.E."/>
            <person name="Sentandreu R."/>
            <person name="Gonzalez-Prieto J.M."/>
            <person name="Kennell J.C."/>
            <person name="Molina L."/>
            <person name="Schirawski J."/>
            <person name="Mendoza-Mendoza A."/>
            <person name="Greilinger D."/>
            <person name="Munch K."/>
            <person name="Rossel N."/>
            <person name="Scherer M."/>
            <person name="Vranes M."/>
            <person name="Ladendorf O."/>
            <person name="Vincon V."/>
            <person name="Fuchs U."/>
            <person name="Sandrock B."/>
            <person name="Meng S."/>
            <person name="Ho E.C."/>
            <person name="Cahill M.J."/>
            <person name="Boyce K.J."/>
            <person name="Klose J."/>
            <person name="Klosterman S.J."/>
            <person name="Deelstra H.J."/>
            <person name="Ortiz-Castellanos L."/>
            <person name="Li W."/>
            <person name="Sanchez-Alonso P."/>
            <person name="Schreier P.H."/>
            <person name="Hauser-Hahn I."/>
            <person name="Vaupel M."/>
            <person name="Koopmann E."/>
            <person name="Friedrich G."/>
            <person name="Voss H."/>
            <person name="Schluter T."/>
            <person name="Margolis J."/>
            <person name="Platt D."/>
            <person name="Swimmer C."/>
            <person name="Gnirke A."/>
            <person name="Chen F."/>
            <person name="Vysotskaia V."/>
            <person name="Mannhaupt G."/>
            <person name="Guldener U."/>
            <person name="Munsterkotter M."/>
            <person name="Haase D."/>
            <person name="Oesterheld M."/>
            <person name="Mewes H.W."/>
            <person name="Mauceli E.W."/>
            <person name="DeCaprio D."/>
            <person name="Wade C.M."/>
            <person name="Butler J."/>
            <person name="Young S."/>
            <person name="Jaffe D.B."/>
            <person name="Calvo S."/>
            <person name="Nusbaum C."/>
            <person name="Galagan J."/>
            <person name="Birren B.W."/>
        </authorList>
    </citation>
    <scope>NUCLEOTIDE SEQUENCE [LARGE SCALE GENOMIC DNA]</scope>
    <source>
        <strain evidence="3">DSM 14603 / FGSC 9021 / UM521</strain>
    </source>
</reference>
<evidence type="ECO:0000313" key="3">
    <source>
        <dbReference type="Proteomes" id="UP000000561"/>
    </source>
</evidence>